<dbReference type="GO" id="GO:0003677">
    <property type="term" value="F:DNA binding"/>
    <property type="evidence" value="ECO:0007669"/>
    <property type="project" value="InterPro"/>
</dbReference>
<dbReference type="OrthoDB" id="342531at2759"/>
<dbReference type="PANTHER" id="PTHR13213:SF2">
    <property type="entry name" value="MYB-BINDING PROTEIN 1A"/>
    <property type="match status" value="1"/>
</dbReference>
<dbReference type="EMBL" id="CAKKNE010000003">
    <property type="protein sequence ID" value="CAH0370254.1"/>
    <property type="molecule type" value="Genomic_DNA"/>
</dbReference>
<dbReference type="GO" id="GO:0006355">
    <property type="term" value="P:regulation of DNA-templated transcription"/>
    <property type="evidence" value="ECO:0007669"/>
    <property type="project" value="InterPro"/>
</dbReference>
<evidence type="ECO:0000256" key="2">
    <source>
        <dbReference type="ARBA" id="ARBA00023242"/>
    </source>
</evidence>
<feature type="region of interest" description="Disordered" evidence="3">
    <location>
        <begin position="637"/>
        <end position="656"/>
    </location>
</feature>
<comment type="caution">
    <text evidence="4">The sequence shown here is derived from an EMBL/GenBank/DDBJ whole genome shotgun (WGS) entry which is preliminary data.</text>
</comment>
<dbReference type="AlphaFoldDB" id="A0A8J2WWI0"/>
<sequence length="971" mass="100865">MAQDKKKRKASTDATKPKRQKLDSAFLDLFWQLASASKKARTAAAAALDDALQQDASKAPYALKRLLGGLASPRDGARAGCACALAQLLRSEAVTADAVKEGCQTLYVRGGSSRQDKRDANAQDLGELLAAECLSRSGSCDAATALYFCGRALDLLKRKWLRELAARVFAGLIRRVDDDKDINQRLDALLASGLDADLLALALSAKRPVEDTDLTCLGAAAAQLFPRLHVAWELLIEDDYARVASVVDELAKSSSVERRGAALLVAAQALERGVSPSIVLTDAVAPSLLSAAARGDAALGPVAGRALKRVVGAASDKPLEVATLLLARGGAHASSGAGGKAVVALVEACDDADFAKHVKERAATAAAGDASALTALAALARGPRGAAAFEALLACAARVAFFGEAPIQGHEVSTVKCEADDDARRNAASIIYAALADRLKAAPLEAGGAALAPLEAFCDIVQELDGTGLERRAPRLEGSAPAGSDEDDAMTVVLRSLALLAVCLLDDTAPQGVERPATAKAVLDDLEQALELRRAGDATDSESLLIARAAVALLGCAHAHGASRLARELVKRAWGLSCAQAPPSAAAYRVILCAVTGEEEDDDDEEDESEEEDDEEESMMDESDVSDSEMMAGRDSVGFSELGDDVPLEDGDDIEVKGDDVMALLEEVDGEDARKERDAHRKAGRTDARRAELQLRLRALDLLERCSGEDEALRALAPLSSLAAELETDSAPEAADLANRLGALLRGRIGKAASKADDAAAAAATTTVLLTELRSRKRGPFADAAQAALNACAAVLRRGTDVQAHATAANAYEGAATEAFGSKKAKVPTKILKDCASKAPNIAAAAFLDKLPGWAAEAPSPFLAGEALALLDALAGRASEKHAAAAFTALASLARDERFRKADRARALLETAKALAKARPGADASDFAAAATALADGHPSQAVRGLAAQFAASLPTTAPVKKTKKKRKSAK</sequence>
<feature type="region of interest" description="Disordered" evidence="3">
    <location>
        <begin position="597"/>
        <end position="630"/>
    </location>
</feature>
<evidence type="ECO:0000313" key="5">
    <source>
        <dbReference type="Proteomes" id="UP000789595"/>
    </source>
</evidence>
<evidence type="ECO:0000256" key="1">
    <source>
        <dbReference type="ARBA" id="ARBA00004123"/>
    </source>
</evidence>
<organism evidence="4 5">
    <name type="scientific">Pelagomonas calceolata</name>
    <dbReference type="NCBI Taxonomy" id="35677"/>
    <lineage>
        <taxon>Eukaryota</taxon>
        <taxon>Sar</taxon>
        <taxon>Stramenopiles</taxon>
        <taxon>Ochrophyta</taxon>
        <taxon>Pelagophyceae</taxon>
        <taxon>Pelagomonadales</taxon>
        <taxon>Pelagomonadaceae</taxon>
        <taxon>Pelagomonas</taxon>
    </lineage>
</organism>
<dbReference type="GO" id="GO:0005730">
    <property type="term" value="C:nucleolus"/>
    <property type="evidence" value="ECO:0007669"/>
    <property type="project" value="InterPro"/>
</dbReference>
<dbReference type="InterPro" id="IPR007015">
    <property type="entry name" value="DNA_pol_V/MYBBP1A"/>
</dbReference>
<feature type="compositionally biased region" description="Acidic residues" evidence="3">
    <location>
        <begin position="597"/>
        <end position="627"/>
    </location>
</feature>
<keyword evidence="2" id="KW-0539">Nucleus</keyword>
<evidence type="ECO:0000256" key="3">
    <source>
        <dbReference type="SAM" id="MobiDB-lite"/>
    </source>
</evidence>
<dbReference type="Proteomes" id="UP000789595">
    <property type="component" value="Unassembled WGS sequence"/>
</dbReference>
<proteinExistence type="predicted"/>
<comment type="subcellular location">
    <subcellularLocation>
        <location evidence="1">Nucleus</location>
    </subcellularLocation>
</comment>
<feature type="compositionally biased region" description="Acidic residues" evidence="3">
    <location>
        <begin position="642"/>
        <end position="653"/>
    </location>
</feature>
<keyword evidence="5" id="KW-1185">Reference proteome</keyword>
<name>A0A8J2WWI0_9STRA</name>
<dbReference type="Pfam" id="PF04931">
    <property type="entry name" value="DNA_pol_phi"/>
    <property type="match status" value="1"/>
</dbReference>
<protein>
    <submittedName>
        <fullName evidence="4">Uncharacterized protein</fullName>
    </submittedName>
</protein>
<accession>A0A8J2WWI0</accession>
<gene>
    <name evidence="4" type="ORF">PECAL_3P01290</name>
</gene>
<dbReference type="PANTHER" id="PTHR13213">
    <property type="entry name" value="MYB-BINDING PROTEIN 1A FAMILY MEMBER"/>
    <property type="match status" value="1"/>
</dbReference>
<evidence type="ECO:0000313" key="4">
    <source>
        <dbReference type="EMBL" id="CAH0370254.1"/>
    </source>
</evidence>
<reference evidence="4" key="1">
    <citation type="submission" date="2021-11" db="EMBL/GenBank/DDBJ databases">
        <authorList>
            <consortium name="Genoscope - CEA"/>
            <person name="William W."/>
        </authorList>
    </citation>
    <scope>NUCLEOTIDE SEQUENCE</scope>
</reference>